<gene>
    <name evidence="5" type="ORF">Agabi119p4_4490</name>
</gene>
<proteinExistence type="inferred from homology"/>
<dbReference type="AlphaFoldDB" id="A0A8H7F3I2"/>
<evidence type="ECO:0008006" key="7">
    <source>
        <dbReference type="Google" id="ProtNLM"/>
    </source>
</evidence>
<accession>A0A8H7F3I2</accession>
<dbReference type="GO" id="GO:0005737">
    <property type="term" value="C:cytoplasm"/>
    <property type="evidence" value="ECO:0007669"/>
    <property type="project" value="TreeGrafter"/>
</dbReference>
<dbReference type="Proteomes" id="UP000629468">
    <property type="component" value="Unassembled WGS sequence"/>
</dbReference>
<feature type="compositionally biased region" description="Polar residues" evidence="4">
    <location>
        <begin position="301"/>
        <end position="312"/>
    </location>
</feature>
<evidence type="ECO:0000313" key="5">
    <source>
        <dbReference type="EMBL" id="KAF7776097.1"/>
    </source>
</evidence>
<dbReference type="Pfam" id="PF10165">
    <property type="entry name" value="Ric8"/>
    <property type="match status" value="1"/>
</dbReference>
<comment type="caution">
    <text evidence="5">The sequence shown here is derived from an EMBL/GenBank/DDBJ whole genome shotgun (WGS) entry which is preliminary data.</text>
</comment>
<feature type="region of interest" description="Disordered" evidence="4">
    <location>
        <begin position="513"/>
        <end position="542"/>
    </location>
</feature>
<sequence>MSPVDTYLALPPAAQRAPVAAALDSIINAAPIASQSCEKLIPALLDDLATPGKGRLTNKDAAKALLALKSLGRHQSGSEILASPEKLSALLSLSTLYKDDPDASSEALRCIANALLLIQSSRETFLKPPVNGGEICLNALEKSTNPEQIFVLARILFLSTALLPDYIVTFIENKHNGRPVVEIIGAKLDLLYICVLNSTRMAKEAMTDLLKFAYNFIHHYPKAVQENPQSQAAEEDEKKVLGDYWSPKLDGLLPPLLRIFGSLPPSFPNPITPPLTHVIHALIGIPVSPSLKNVWFPSRSAVNSPKSAPQTPHSDHRSDSRCGSPIMQSPPPSARPGAFDRALSVLSAGRRSFSRCSSPHVSSNSDILQRAWDLLEVAFNHFFADNIDPDDPKVRELLKDSSDNSLDALLSPLVILITRLCQADETSRARLKQWLVPDDLDRESPLEQRQDMFGKSLRLLTSVYHNRLKDSVGEMLYAMAGSDASNLSTLIGYGNAAGFLFNKGILSAPPASSSTNGDVASSVRDDINPITGTTFKPKPNLPEMTEEEKEQEVEKLLWLFDRLEKTGAMPADQNPIRKAIQDGKATLGP</sequence>
<dbReference type="PANTHER" id="PTHR12425">
    <property type="entry name" value="SYNEMBRYN"/>
    <property type="match status" value="1"/>
</dbReference>
<feature type="region of interest" description="Disordered" evidence="4">
    <location>
        <begin position="569"/>
        <end position="589"/>
    </location>
</feature>
<organism evidence="5 6">
    <name type="scientific">Agaricus bisporus var. burnettii</name>
    <dbReference type="NCBI Taxonomy" id="192524"/>
    <lineage>
        <taxon>Eukaryota</taxon>
        <taxon>Fungi</taxon>
        <taxon>Dikarya</taxon>
        <taxon>Basidiomycota</taxon>
        <taxon>Agaricomycotina</taxon>
        <taxon>Agaricomycetes</taxon>
        <taxon>Agaricomycetidae</taxon>
        <taxon>Agaricales</taxon>
        <taxon>Agaricineae</taxon>
        <taxon>Agaricaceae</taxon>
        <taxon>Agaricus</taxon>
    </lineage>
</organism>
<dbReference type="EMBL" id="JABXXO010000006">
    <property type="protein sequence ID" value="KAF7776097.1"/>
    <property type="molecule type" value="Genomic_DNA"/>
</dbReference>
<dbReference type="GO" id="GO:0001965">
    <property type="term" value="F:G-protein alpha-subunit binding"/>
    <property type="evidence" value="ECO:0007669"/>
    <property type="project" value="TreeGrafter"/>
</dbReference>
<dbReference type="PANTHER" id="PTHR12425:SF5">
    <property type="entry name" value="SYNEMBRYN"/>
    <property type="match status" value="1"/>
</dbReference>
<protein>
    <recommendedName>
        <fullName evidence="7">Synembryn-A</fullName>
    </recommendedName>
</protein>
<dbReference type="GO" id="GO:0005085">
    <property type="term" value="F:guanyl-nucleotide exchange factor activity"/>
    <property type="evidence" value="ECO:0007669"/>
    <property type="project" value="UniProtKB-KW"/>
</dbReference>
<reference evidence="5 6" key="1">
    <citation type="journal article" name="Sci. Rep.">
        <title>Telomere-to-telomere assembled and centromere annotated genomes of the two main subspecies of the button mushroom Agaricus bisporus reveal especially polymorphic chromosome ends.</title>
        <authorList>
            <person name="Sonnenberg A.S.M."/>
            <person name="Sedaghat-Telgerd N."/>
            <person name="Lavrijssen B."/>
            <person name="Ohm R.A."/>
            <person name="Hendrickx P.M."/>
            <person name="Scholtmeijer K."/>
            <person name="Baars J.J.P."/>
            <person name="van Peer A."/>
        </authorList>
    </citation>
    <scope>NUCLEOTIDE SEQUENCE [LARGE SCALE GENOMIC DNA]</scope>
    <source>
        <strain evidence="5 6">H119_p4</strain>
    </source>
</reference>
<evidence type="ECO:0000256" key="2">
    <source>
        <dbReference type="ARBA" id="ARBA00022658"/>
    </source>
</evidence>
<comment type="similarity">
    <text evidence="1">Belongs to the synembryn family.</text>
</comment>
<evidence type="ECO:0000256" key="1">
    <source>
        <dbReference type="ARBA" id="ARBA00009049"/>
    </source>
</evidence>
<evidence type="ECO:0000256" key="3">
    <source>
        <dbReference type="ARBA" id="ARBA00023186"/>
    </source>
</evidence>
<dbReference type="GO" id="GO:0007186">
    <property type="term" value="P:G protein-coupled receptor signaling pathway"/>
    <property type="evidence" value="ECO:0007669"/>
    <property type="project" value="TreeGrafter"/>
</dbReference>
<name>A0A8H7F3I2_AGABI</name>
<dbReference type="InterPro" id="IPR019318">
    <property type="entry name" value="Gua_nucleotide_exch_fac_Ric8"/>
</dbReference>
<evidence type="ECO:0000256" key="4">
    <source>
        <dbReference type="SAM" id="MobiDB-lite"/>
    </source>
</evidence>
<keyword evidence="2" id="KW-0344">Guanine-nucleotide releasing factor</keyword>
<feature type="region of interest" description="Disordered" evidence="4">
    <location>
        <begin position="301"/>
        <end position="338"/>
    </location>
</feature>
<keyword evidence="3" id="KW-0143">Chaperone</keyword>
<evidence type="ECO:0000313" key="6">
    <source>
        <dbReference type="Proteomes" id="UP000629468"/>
    </source>
</evidence>